<dbReference type="SMART" id="SM00471">
    <property type="entry name" value="HDc"/>
    <property type="match status" value="1"/>
</dbReference>
<evidence type="ECO:0000256" key="5">
    <source>
        <dbReference type="PIRSR" id="PIRSR623088-1"/>
    </source>
</evidence>
<evidence type="ECO:0000256" key="8">
    <source>
        <dbReference type="RuleBase" id="RU363067"/>
    </source>
</evidence>
<dbReference type="Pfam" id="PF00233">
    <property type="entry name" value="PDEase_I"/>
    <property type="match status" value="1"/>
</dbReference>
<evidence type="ECO:0000259" key="9">
    <source>
        <dbReference type="PROSITE" id="PS51845"/>
    </source>
</evidence>
<dbReference type="PROSITE" id="PS51845">
    <property type="entry name" value="PDEASE_I_2"/>
    <property type="match status" value="1"/>
</dbReference>
<dbReference type="InterPro" id="IPR023174">
    <property type="entry name" value="PDEase_CS"/>
</dbReference>
<feature type="binding site" evidence="7">
    <location>
        <position position="537"/>
    </location>
    <ligand>
        <name>Zn(2+)</name>
        <dbReference type="ChEBI" id="CHEBI:29105"/>
        <label>1</label>
    </ligand>
</feature>
<feature type="binding site" evidence="6">
    <location>
        <position position="647"/>
    </location>
    <ligand>
        <name>AMP</name>
        <dbReference type="ChEBI" id="CHEBI:456215"/>
    </ligand>
</feature>
<dbReference type="AlphaFoldDB" id="A0A9P0AWC5"/>
<dbReference type="InterPro" id="IPR003607">
    <property type="entry name" value="HD/PDEase_dom"/>
</dbReference>
<reference evidence="10" key="1">
    <citation type="submission" date="2021-12" db="EMBL/GenBank/DDBJ databases">
        <authorList>
            <person name="King R."/>
        </authorList>
    </citation>
    <scope>NUCLEOTIDE SEQUENCE</scope>
</reference>
<dbReference type="GO" id="GO:0007165">
    <property type="term" value="P:signal transduction"/>
    <property type="evidence" value="ECO:0007669"/>
    <property type="project" value="InterPro"/>
</dbReference>
<protein>
    <recommendedName>
        <fullName evidence="8">Phosphodiesterase</fullName>
        <ecNumber evidence="8">3.1.4.-</ecNumber>
    </recommendedName>
</protein>
<dbReference type="InterPro" id="IPR023088">
    <property type="entry name" value="PDEase"/>
</dbReference>
<keyword evidence="2" id="KW-0140">cGMP</keyword>
<dbReference type="InterPro" id="IPR002073">
    <property type="entry name" value="PDEase_catalytic_dom"/>
</dbReference>
<evidence type="ECO:0000256" key="3">
    <source>
        <dbReference type="ARBA" id="ARBA00022723"/>
    </source>
</evidence>
<dbReference type="OrthoDB" id="546632at2759"/>
<dbReference type="Proteomes" id="UP001154078">
    <property type="component" value="Chromosome 11"/>
</dbReference>
<sequence>MIKKDRVSISFFQQGSSTFVYFKVPVSHSLRCKLVNLFSHGGIPGNASWYNLLASRLLPLALPFIKCMLAISWIVRIGHHWSSFILHLHPSTSSIITPNHFLINVEVNIWMVEGNYVSLLKDVDCPKTKFKIRSNHVMAAHVAFHKAHMMTETSDQQFWSFGYKVNDPKAILCVPVITPEEQCVAVFDLYRTSEQPSYGEKELKISLVLAGWIGAAIQQNRDRIMLQEQKKINNMVLELMNKFYNGDIDLDEVLGCLMRLTKERTLAEKGKFYLIKTDSDDLQATVLEQGLYDDNLYRKSGKVSLLNSNTVAGSVARHRRSVLLKNLMLDRRFNRHFERSTGQYKKCIMALPIKGGRTVYGVLELENKDAPFPNYNFTPADEEFTRNIWQYCSLALSFDYVRLKYPTTLYNLKNDKLVVLKQIKPCPHDMEIVFDDDTTQPPSGFHLFSWYIGVNSKSNMPLYAFYMLKEVIGIENIDPELCKEFVLTCRKMYRNNPYHNFEHAFNVCHCLYSIVTRNKDAFTTLEANALLVAALCHDLDHLGVTNSFLMISDHNIYTLYGESCLENYHNMMGNLIWENCNFLINQTEEEYRLFIKEIKYDIIATDLSNYFKQRLKINVYMNTHSKFDFMLQEHKEFTRSMIMTCGDLSGSCKSFPVVMTMVTNLYKEFYRQGDMERDMGYTPLPIMDKNKIQSVPLEQIQFLNVLVLPCTNIVRFIFPNCSDIHMLATRVRDTWEQAAKVANTDAKWQDFVPKKKSVLCTLHTILGTECKYAI</sequence>
<keyword evidence="4 8" id="KW-0378">Hydrolase</keyword>
<dbReference type="SUPFAM" id="SSF55781">
    <property type="entry name" value="GAF domain-like"/>
    <property type="match status" value="2"/>
</dbReference>
<dbReference type="CDD" id="cd00077">
    <property type="entry name" value="HDc"/>
    <property type="match status" value="1"/>
</dbReference>
<comment type="similarity">
    <text evidence="1 8">Belongs to the cyclic nucleotide phosphodiesterase family.</text>
</comment>
<feature type="binding site" evidence="7">
    <location>
        <position position="503"/>
    </location>
    <ligand>
        <name>Zn(2+)</name>
        <dbReference type="ChEBI" id="CHEBI:29105"/>
        <label>1</label>
    </ligand>
</feature>
<name>A0A9P0AWC5_BRAAE</name>
<dbReference type="GO" id="GO:0004114">
    <property type="term" value="F:3',5'-cyclic-nucleotide phosphodiesterase activity"/>
    <property type="evidence" value="ECO:0007669"/>
    <property type="project" value="InterPro"/>
</dbReference>
<feature type="domain" description="PDEase" evidence="9">
    <location>
        <begin position="419"/>
        <end position="745"/>
    </location>
</feature>
<dbReference type="Gene3D" id="1.10.1300.10">
    <property type="entry name" value="3'5'-cyclic nucleotide phosphodiesterase, catalytic domain"/>
    <property type="match status" value="1"/>
</dbReference>
<keyword evidence="3 7" id="KW-0479">Metal-binding</keyword>
<dbReference type="SUPFAM" id="SSF109604">
    <property type="entry name" value="HD-domain/PDEase-like"/>
    <property type="match status" value="1"/>
</dbReference>
<evidence type="ECO:0000256" key="2">
    <source>
        <dbReference type="ARBA" id="ARBA00022535"/>
    </source>
</evidence>
<evidence type="ECO:0000256" key="4">
    <source>
        <dbReference type="ARBA" id="ARBA00022801"/>
    </source>
</evidence>
<feature type="binding site" evidence="7">
    <location>
        <position position="538"/>
    </location>
    <ligand>
        <name>Zn(2+)</name>
        <dbReference type="ChEBI" id="CHEBI:29105"/>
        <label>1</label>
    </ligand>
</feature>
<dbReference type="SMART" id="SM00065">
    <property type="entry name" value="GAF"/>
    <property type="match status" value="1"/>
</dbReference>
<feature type="binding site" evidence="7">
    <location>
        <position position="647"/>
    </location>
    <ligand>
        <name>Zn(2+)</name>
        <dbReference type="ChEBI" id="CHEBI:29105"/>
        <label>1</label>
    </ligand>
</feature>
<keyword evidence="11" id="KW-1185">Reference proteome</keyword>
<gene>
    <name evidence="10" type="ORF">MELIAE_LOCUS2697</name>
</gene>
<dbReference type="GO" id="GO:0046872">
    <property type="term" value="F:metal ion binding"/>
    <property type="evidence" value="ECO:0007669"/>
    <property type="project" value="UniProtKB-KW"/>
</dbReference>
<comment type="cofactor">
    <cofactor evidence="8">
        <name>a divalent metal cation</name>
        <dbReference type="ChEBI" id="CHEBI:60240"/>
    </cofactor>
    <text evidence="8">Binds 2 divalent metal cations per subunit. Site 1 may preferentially bind zinc ions, while site 2 has a preference for magnesium and/or manganese ions.</text>
</comment>
<organism evidence="10 11">
    <name type="scientific">Brassicogethes aeneus</name>
    <name type="common">Rape pollen beetle</name>
    <name type="synonym">Meligethes aeneus</name>
    <dbReference type="NCBI Taxonomy" id="1431903"/>
    <lineage>
        <taxon>Eukaryota</taxon>
        <taxon>Metazoa</taxon>
        <taxon>Ecdysozoa</taxon>
        <taxon>Arthropoda</taxon>
        <taxon>Hexapoda</taxon>
        <taxon>Insecta</taxon>
        <taxon>Pterygota</taxon>
        <taxon>Neoptera</taxon>
        <taxon>Endopterygota</taxon>
        <taxon>Coleoptera</taxon>
        <taxon>Polyphaga</taxon>
        <taxon>Cucujiformia</taxon>
        <taxon>Nitidulidae</taxon>
        <taxon>Meligethinae</taxon>
        <taxon>Brassicogethes</taxon>
    </lineage>
</organism>
<proteinExistence type="inferred from homology"/>
<feature type="binding site" evidence="6">
    <location>
        <begin position="499"/>
        <end position="503"/>
    </location>
    <ligand>
        <name>AMP</name>
        <dbReference type="ChEBI" id="CHEBI:456215"/>
    </ligand>
</feature>
<dbReference type="PANTHER" id="PTHR11347">
    <property type="entry name" value="CYCLIC NUCLEOTIDE PHOSPHODIESTERASE"/>
    <property type="match status" value="1"/>
</dbReference>
<dbReference type="InterPro" id="IPR036971">
    <property type="entry name" value="PDEase_catalytic_dom_sf"/>
</dbReference>
<dbReference type="PROSITE" id="PS00126">
    <property type="entry name" value="PDEASE_I_1"/>
    <property type="match status" value="1"/>
</dbReference>
<dbReference type="InterPro" id="IPR029016">
    <property type="entry name" value="GAF-like_dom_sf"/>
</dbReference>
<evidence type="ECO:0000256" key="1">
    <source>
        <dbReference type="ARBA" id="ARBA00007648"/>
    </source>
</evidence>
<feature type="binding site" evidence="7">
    <location>
        <position position="538"/>
    </location>
    <ligand>
        <name>Zn(2+)</name>
        <dbReference type="ChEBI" id="CHEBI:29105"/>
        <label>2</label>
    </ligand>
</feature>
<feature type="binding site" evidence="6">
    <location>
        <position position="538"/>
    </location>
    <ligand>
        <name>AMP</name>
        <dbReference type="ChEBI" id="CHEBI:456215"/>
    </ligand>
</feature>
<dbReference type="PRINTS" id="PR00387">
    <property type="entry name" value="PDIESTERASE1"/>
</dbReference>
<evidence type="ECO:0000313" key="10">
    <source>
        <dbReference type="EMBL" id="CAH0549604.1"/>
    </source>
</evidence>
<dbReference type="Gene3D" id="3.30.450.40">
    <property type="match status" value="2"/>
</dbReference>
<feature type="active site" description="Proton donor" evidence="5">
    <location>
        <position position="499"/>
    </location>
</feature>
<dbReference type="Pfam" id="PF01590">
    <property type="entry name" value="GAF"/>
    <property type="match status" value="1"/>
</dbReference>
<evidence type="ECO:0000313" key="11">
    <source>
        <dbReference type="Proteomes" id="UP001154078"/>
    </source>
</evidence>
<dbReference type="InterPro" id="IPR003018">
    <property type="entry name" value="GAF"/>
</dbReference>
<accession>A0A9P0AWC5</accession>
<dbReference type="EC" id="3.1.4.-" evidence="8"/>
<evidence type="ECO:0000256" key="6">
    <source>
        <dbReference type="PIRSR" id="PIRSR623088-2"/>
    </source>
</evidence>
<evidence type="ECO:0000256" key="7">
    <source>
        <dbReference type="PIRSR" id="PIRSR623088-3"/>
    </source>
</evidence>
<feature type="binding site" evidence="6">
    <location>
        <position position="699"/>
    </location>
    <ligand>
        <name>AMP</name>
        <dbReference type="ChEBI" id="CHEBI:456215"/>
    </ligand>
</feature>
<dbReference type="EMBL" id="OV121142">
    <property type="protein sequence ID" value="CAH0549604.1"/>
    <property type="molecule type" value="Genomic_DNA"/>
</dbReference>